<dbReference type="EMBL" id="BARV01014663">
    <property type="protein sequence ID" value="GAI21722.1"/>
    <property type="molecule type" value="Genomic_DNA"/>
</dbReference>
<accession>X1LQS1</accession>
<sequence>YTIKREIVTIVNINTKINNLNSFVEKILLTLPLFSLNSSDVV</sequence>
<comment type="caution">
    <text evidence="1">The sequence shown here is derived from an EMBL/GenBank/DDBJ whole genome shotgun (WGS) entry which is preliminary data.</text>
</comment>
<evidence type="ECO:0000313" key="1">
    <source>
        <dbReference type="EMBL" id="GAI21722.1"/>
    </source>
</evidence>
<reference evidence="1" key="1">
    <citation type="journal article" date="2014" name="Front. Microbiol.">
        <title>High frequency of phylogenetically diverse reductive dehalogenase-homologous genes in deep subseafloor sedimentary metagenomes.</title>
        <authorList>
            <person name="Kawai M."/>
            <person name="Futagami T."/>
            <person name="Toyoda A."/>
            <person name="Takaki Y."/>
            <person name="Nishi S."/>
            <person name="Hori S."/>
            <person name="Arai W."/>
            <person name="Tsubouchi T."/>
            <person name="Morono Y."/>
            <person name="Uchiyama I."/>
            <person name="Ito T."/>
            <person name="Fujiyama A."/>
            <person name="Inagaki F."/>
            <person name="Takami H."/>
        </authorList>
    </citation>
    <scope>NUCLEOTIDE SEQUENCE</scope>
    <source>
        <strain evidence="1">Expedition CK06-06</strain>
    </source>
</reference>
<protein>
    <submittedName>
        <fullName evidence="1">Uncharacterized protein</fullName>
    </submittedName>
</protein>
<organism evidence="1">
    <name type="scientific">marine sediment metagenome</name>
    <dbReference type="NCBI Taxonomy" id="412755"/>
    <lineage>
        <taxon>unclassified sequences</taxon>
        <taxon>metagenomes</taxon>
        <taxon>ecological metagenomes</taxon>
    </lineage>
</organism>
<feature type="non-terminal residue" evidence="1">
    <location>
        <position position="1"/>
    </location>
</feature>
<name>X1LQS1_9ZZZZ</name>
<dbReference type="AlphaFoldDB" id="X1LQS1"/>
<gene>
    <name evidence="1" type="ORF">S06H3_25471</name>
</gene>
<proteinExistence type="predicted"/>